<dbReference type="GO" id="GO:0051539">
    <property type="term" value="F:4 iron, 4 sulfur cluster binding"/>
    <property type="evidence" value="ECO:0007669"/>
    <property type="project" value="UniProtKB-KW"/>
</dbReference>
<keyword evidence="4" id="KW-0479">Metal-binding</keyword>
<dbReference type="Proteomes" id="UP000610373">
    <property type="component" value="Unassembled WGS sequence"/>
</dbReference>
<keyword evidence="8" id="KW-0560">Oxidoreductase</keyword>
<dbReference type="GO" id="GO:0009055">
    <property type="term" value="F:electron transfer activity"/>
    <property type="evidence" value="ECO:0007669"/>
    <property type="project" value="InterPro"/>
</dbReference>
<dbReference type="GO" id="GO:0043797">
    <property type="term" value="F:glyceraldehyde-3-phosphate dehydrogenase (ferredoxin) activity"/>
    <property type="evidence" value="ECO:0007669"/>
    <property type="project" value="UniProtKB-EC"/>
</dbReference>
<evidence type="ECO:0000313" key="8">
    <source>
        <dbReference type="EMBL" id="CAD6492152.1"/>
    </source>
</evidence>
<keyword evidence="3" id="KW-0004">4Fe-4S</keyword>
<feature type="domain" description="Aldehyde ferredoxin oxidoreductase N-terminal" evidence="7">
    <location>
        <begin position="1"/>
        <end position="221"/>
    </location>
</feature>
<dbReference type="EMBL" id="CAJHIO010000010">
    <property type="protein sequence ID" value="CAD6492152.1"/>
    <property type="molecule type" value="Genomic_DNA"/>
</dbReference>
<evidence type="ECO:0000256" key="3">
    <source>
        <dbReference type="ARBA" id="ARBA00022485"/>
    </source>
</evidence>
<dbReference type="PANTHER" id="PTHR30038">
    <property type="entry name" value="ALDEHYDE FERREDOXIN OXIDOREDUCTASE"/>
    <property type="match status" value="1"/>
</dbReference>
<dbReference type="InterPro" id="IPR036503">
    <property type="entry name" value="Ald_Fedxn_OxRdtase_N_sf"/>
</dbReference>
<dbReference type="InterPro" id="IPR013984">
    <property type="entry name" value="Ald_Fedxn_OxRdtase_dom2"/>
</dbReference>
<comment type="cofactor">
    <cofactor evidence="1">
        <name>[4Fe-4S] cluster</name>
        <dbReference type="ChEBI" id="CHEBI:49883"/>
    </cofactor>
</comment>
<dbReference type="InterPro" id="IPR036021">
    <property type="entry name" value="Tungsten_al_ferr_oxy-like_C"/>
</dbReference>
<dbReference type="SUPFAM" id="SSF56228">
    <property type="entry name" value="Aldehyde ferredoxin oxidoreductase, N-terminal domain"/>
    <property type="match status" value="1"/>
</dbReference>
<dbReference type="SMART" id="SM00790">
    <property type="entry name" value="AFOR_N"/>
    <property type="match status" value="1"/>
</dbReference>
<dbReference type="PANTHER" id="PTHR30038:SF7">
    <property type="entry name" value="TUNGSTEN-CONTAINING GLYCERALDEHYDE-3-PHOSPHATE:FERREDOXIN OXIDOREDUCTASE"/>
    <property type="match status" value="1"/>
</dbReference>
<dbReference type="AlphaFoldDB" id="A0A811T919"/>
<sequence>MKKTLLSIDAEKRTYAVDTIDEADVIGVVDYALSVLDPLNPGCVVIGVGPFAGSRLPGVNRITIAGNSPLTGGFHISSIGGAGYLFSKTGVDFVKIEGKANADDYMVPVIKNIDGKLDVEFYFIQKDILRDIHLDDGLYSLESHLLEQYRDAFKVGEEYIDMRMLVAGPASLNTGMGALVSTLIKKGKFVPNADCWAGRGGMGSLLAQDHKVVGIVYGGNHVREFPVDLNDRTVVNKIFQKLSGESMLNVSKDATKKYKRGTLASNYASAGKKLPMFDFDYTIPSEKRAHLYELLEDNFLKPFEEKVVSHTCGEPSCPTPCKKVYEGSKMDYESSNSLGPNSGVFRIEEIKNLLQRADVCGFDSIEFGNMTSAVLGWMQAGLLNKEDVGIDLPINFDPDTFKLQDSALNSDFCMNLINDVAFGRTEFARTLGKGIRYSCKYFEEVYGNKGKRKFSDFAHYASLGEGNGCIAQIRYRVLGAIIVPGVLPGKFHTDYSDTPYLPEELGKKSANRGVWEIVPENLGFCRFHRKWYEKYIENIFNDVFGEEINIYNHHRKLLQKVIAYNKKAGDVLAPLETKRSIDAVKSYVMESESADLEKWADKMKREGDKAVEEYCEQARRSFNNAFID</sequence>
<name>A0A811T919_9EURY</name>
<dbReference type="GO" id="GO:0046872">
    <property type="term" value="F:metal ion binding"/>
    <property type="evidence" value="ECO:0007669"/>
    <property type="project" value="UniProtKB-KW"/>
</dbReference>
<dbReference type="InterPro" id="IPR051919">
    <property type="entry name" value="W-dependent_AOR"/>
</dbReference>
<dbReference type="SUPFAM" id="SSF48310">
    <property type="entry name" value="Aldehyde ferredoxin oxidoreductase, C-terminal domains"/>
    <property type="match status" value="1"/>
</dbReference>
<comment type="similarity">
    <text evidence="2">Belongs to the AOR/FOR family.</text>
</comment>
<evidence type="ECO:0000256" key="6">
    <source>
        <dbReference type="ARBA" id="ARBA00023014"/>
    </source>
</evidence>
<gene>
    <name evidence="8" type="primary">gor</name>
    <name evidence="8" type="ORF">CHKLHMKO_00240</name>
</gene>
<evidence type="ECO:0000256" key="2">
    <source>
        <dbReference type="ARBA" id="ARBA00011032"/>
    </source>
</evidence>
<keyword evidence="6" id="KW-0411">Iron-sulfur</keyword>
<accession>A0A811T919</accession>
<dbReference type="Pfam" id="PF01314">
    <property type="entry name" value="AFOR_C"/>
    <property type="match status" value="1"/>
</dbReference>
<keyword evidence="5" id="KW-0408">Iron</keyword>
<dbReference type="InterPro" id="IPR013983">
    <property type="entry name" value="Ald_Fedxn_OxRdtase_N"/>
</dbReference>
<comment type="caution">
    <text evidence="8">The sequence shown here is derived from an EMBL/GenBank/DDBJ whole genome shotgun (WGS) entry which is preliminary data.</text>
</comment>
<protein>
    <submittedName>
        <fullName evidence="8">Glyceraldehyde-3-phosphate:ferredoxin oxidoreductase</fullName>
        <ecNumber evidence="8">1.2.7.6</ecNumber>
    </submittedName>
</protein>
<proteinExistence type="inferred from homology"/>
<dbReference type="Pfam" id="PF02730">
    <property type="entry name" value="AFOR_N"/>
    <property type="match status" value="1"/>
</dbReference>
<evidence type="ECO:0000256" key="1">
    <source>
        <dbReference type="ARBA" id="ARBA00001966"/>
    </source>
</evidence>
<reference evidence="8" key="1">
    <citation type="submission" date="2020-10" db="EMBL/GenBank/DDBJ databases">
        <authorList>
            <person name="Hahn C.J."/>
            <person name="Laso-Perez R."/>
            <person name="Vulcano F."/>
            <person name="Vaziourakis K.-M."/>
            <person name="Stokke R."/>
            <person name="Steen I.H."/>
            <person name="Teske A."/>
            <person name="Boetius A."/>
            <person name="Liebeke M."/>
            <person name="Amann R."/>
            <person name="Knittel K."/>
        </authorList>
    </citation>
    <scope>NUCLEOTIDE SEQUENCE</scope>
    <source>
        <strain evidence="8">Gfbio:e3339647-f889-4370-9287-4fb5cb688e4c:AG392O15_GoMArc1</strain>
    </source>
</reference>
<dbReference type="Gene3D" id="3.60.9.10">
    <property type="entry name" value="Aldehyde ferredoxin oxidoreductase, N-terminal domain"/>
    <property type="match status" value="1"/>
</dbReference>
<organism evidence="8 9">
    <name type="scientific">Candidatus Argoarchaeum ethanivorans</name>
    <dbReference type="NCBI Taxonomy" id="2608793"/>
    <lineage>
        <taxon>Archaea</taxon>
        <taxon>Methanobacteriati</taxon>
        <taxon>Methanobacteriota</taxon>
        <taxon>Stenosarchaea group</taxon>
        <taxon>Methanomicrobia</taxon>
        <taxon>Methanosarcinales</taxon>
        <taxon>Methanosarcinales incertae sedis</taxon>
        <taxon>GOM Arc I cluster</taxon>
        <taxon>Candidatus Argoarchaeum</taxon>
    </lineage>
</organism>
<evidence type="ECO:0000259" key="7">
    <source>
        <dbReference type="SMART" id="SM00790"/>
    </source>
</evidence>
<evidence type="ECO:0000256" key="5">
    <source>
        <dbReference type="ARBA" id="ARBA00023004"/>
    </source>
</evidence>
<dbReference type="InterPro" id="IPR001203">
    <property type="entry name" value="OxRdtase_Ald_Fedxn_C"/>
</dbReference>
<dbReference type="EC" id="1.2.7.6" evidence="8"/>
<evidence type="ECO:0000256" key="4">
    <source>
        <dbReference type="ARBA" id="ARBA00022723"/>
    </source>
</evidence>
<dbReference type="Gene3D" id="1.10.569.10">
    <property type="entry name" value="Aldehyde Ferredoxin Oxidoreductase Protein, subunit A, domain 2"/>
    <property type="match status" value="1"/>
</dbReference>
<evidence type="ECO:0000313" key="9">
    <source>
        <dbReference type="Proteomes" id="UP000610373"/>
    </source>
</evidence>